<dbReference type="AlphaFoldDB" id="A0A9D5BR07"/>
<reference evidence="1 2" key="1">
    <citation type="journal article" date="2022" name="Nat. Genet.">
        <title>Improved pea reference genome and pan-genome highlight genomic features and evolutionary characteristics.</title>
        <authorList>
            <person name="Yang T."/>
            <person name="Liu R."/>
            <person name="Luo Y."/>
            <person name="Hu S."/>
            <person name="Wang D."/>
            <person name="Wang C."/>
            <person name="Pandey M.K."/>
            <person name="Ge S."/>
            <person name="Xu Q."/>
            <person name="Li N."/>
            <person name="Li G."/>
            <person name="Huang Y."/>
            <person name="Saxena R.K."/>
            <person name="Ji Y."/>
            <person name="Li M."/>
            <person name="Yan X."/>
            <person name="He Y."/>
            <person name="Liu Y."/>
            <person name="Wang X."/>
            <person name="Xiang C."/>
            <person name="Varshney R.K."/>
            <person name="Ding H."/>
            <person name="Gao S."/>
            <person name="Zong X."/>
        </authorList>
    </citation>
    <scope>NUCLEOTIDE SEQUENCE [LARGE SCALE GENOMIC DNA]</scope>
    <source>
        <strain evidence="1 2">cv. Zhongwan 6</strain>
    </source>
</reference>
<dbReference type="PANTHER" id="PTHR36615:SF7">
    <property type="entry name" value="PROTEIN, PUTATIVE-RELATED"/>
    <property type="match status" value="1"/>
</dbReference>
<dbReference type="Proteomes" id="UP001058974">
    <property type="component" value="Chromosome 1"/>
</dbReference>
<evidence type="ECO:0000313" key="2">
    <source>
        <dbReference type="Proteomes" id="UP001058974"/>
    </source>
</evidence>
<sequence>MMVVVGGVAAFGIRHDVHEGRTRDEGTGTRHNREGDTFLETACGWWHMDESGAAAKLYLPQQIKVEVQHSRDQRKDKMQGEGGTALTAMNINGGGRIICDRPIPKRGQVKLGIVSGFANSVVFMFTPSCITAPTPVQLLL</sequence>
<protein>
    <submittedName>
        <fullName evidence="1">Uncharacterized protein</fullName>
    </submittedName>
</protein>
<organism evidence="1 2">
    <name type="scientific">Pisum sativum</name>
    <name type="common">Garden pea</name>
    <name type="synonym">Lathyrus oleraceus</name>
    <dbReference type="NCBI Taxonomy" id="3888"/>
    <lineage>
        <taxon>Eukaryota</taxon>
        <taxon>Viridiplantae</taxon>
        <taxon>Streptophyta</taxon>
        <taxon>Embryophyta</taxon>
        <taxon>Tracheophyta</taxon>
        <taxon>Spermatophyta</taxon>
        <taxon>Magnoliopsida</taxon>
        <taxon>eudicotyledons</taxon>
        <taxon>Gunneridae</taxon>
        <taxon>Pentapetalae</taxon>
        <taxon>rosids</taxon>
        <taxon>fabids</taxon>
        <taxon>Fabales</taxon>
        <taxon>Fabaceae</taxon>
        <taxon>Papilionoideae</taxon>
        <taxon>50 kb inversion clade</taxon>
        <taxon>NPAAA clade</taxon>
        <taxon>Hologalegina</taxon>
        <taxon>IRL clade</taxon>
        <taxon>Fabeae</taxon>
        <taxon>Lathyrus</taxon>
    </lineage>
</organism>
<dbReference type="EMBL" id="JAMSHJ010000001">
    <property type="protein sequence ID" value="KAI5448116.1"/>
    <property type="molecule type" value="Genomic_DNA"/>
</dbReference>
<accession>A0A9D5BR07</accession>
<evidence type="ECO:0000313" key="1">
    <source>
        <dbReference type="EMBL" id="KAI5448116.1"/>
    </source>
</evidence>
<dbReference type="PANTHER" id="PTHR36615">
    <property type="entry name" value="PROTEIN, PUTATIVE-RELATED"/>
    <property type="match status" value="1"/>
</dbReference>
<proteinExistence type="predicted"/>
<comment type="caution">
    <text evidence="1">The sequence shown here is derived from an EMBL/GenBank/DDBJ whole genome shotgun (WGS) entry which is preliminary data.</text>
</comment>
<gene>
    <name evidence="1" type="ORF">KIW84_015514</name>
</gene>
<dbReference type="Gramene" id="Psat01G0551400-T1">
    <property type="protein sequence ID" value="KAI5448116.1"/>
    <property type="gene ID" value="KIW84_015514"/>
</dbReference>
<name>A0A9D5BR07_PEA</name>
<keyword evidence="2" id="KW-1185">Reference proteome</keyword>